<comment type="caution">
    <text evidence="2">The sequence shown here is derived from an EMBL/GenBank/DDBJ whole genome shotgun (WGS) entry which is preliminary data.</text>
</comment>
<dbReference type="Proteomes" id="UP001205046">
    <property type="component" value="Unassembled WGS sequence"/>
</dbReference>
<sequence length="84" mass="9332">MAKRSKVQVRPNHKGIQKLLNDPGIQRVVDSEGAKVLDRLPNGYEIVPGDGRRKRYRVMVATGSPEGRRDNAKRASLLRALGGR</sequence>
<dbReference type="RefSeq" id="WP_260073164.1">
    <property type="nucleotide sequence ID" value="NZ_JALXMO010000016.1"/>
</dbReference>
<accession>A0ABT2HR54</accession>
<proteinExistence type="predicted"/>
<evidence type="ECO:0000313" key="2">
    <source>
        <dbReference type="EMBL" id="MCT1607158.1"/>
    </source>
</evidence>
<gene>
    <name evidence="2" type="ORF">M3B43_07425</name>
</gene>
<feature type="region of interest" description="Disordered" evidence="1">
    <location>
        <begin position="64"/>
        <end position="84"/>
    </location>
</feature>
<protein>
    <submittedName>
        <fullName evidence="2">Uncharacterized protein</fullName>
    </submittedName>
</protein>
<evidence type="ECO:0000256" key="1">
    <source>
        <dbReference type="SAM" id="MobiDB-lite"/>
    </source>
</evidence>
<organism evidence="2 3">
    <name type="scientific">Nesterenkonia massiliensis</name>
    <dbReference type="NCBI Taxonomy" id="1232429"/>
    <lineage>
        <taxon>Bacteria</taxon>
        <taxon>Bacillati</taxon>
        <taxon>Actinomycetota</taxon>
        <taxon>Actinomycetes</taxon>
        <taxon>Micrococcales</taxon>
        <taxon>Micrococcaceae</taxon>
        <taxon>Nesterenkonia</taxon>
    </lineage>
</organism>
<keyword evidence="3" id="KW-1185">Reference proteome</keyword>
<name>A0ABT2HR54_9MICC</name>
<reference evidence="2 3" key="1">
    <citation type="submission" date="2022-04" db="EMBL/GenBank/DDBJ databases">
        <title>Human microbiome associated bacterial genomes.</title>
        <authorList>
            <person name="Sandstrom S."/>
            <person name="Salamzade R."/>
            <person name="Kalan L.R."/>
        </authorList>
    </citation>
    <scope>NUCLEOTIDE SEQUENCE [LARGE SCALE GENOMIC DNA]</scope>
    <source>
        <strain evidence="3">p3-SID767</strain>
    </source>
</reference>
<evidence type="ECO:0000313" key="3">
    <source>
        <dbReference type="Proteomes" id="UP001205046"/>
    </source>
</evidence>
<dbReference type="EMBL" id="JALXMO010000016">
    <property type="protein sequence ID" value="MCT1607158.1"/>
    <property type="molecule type" value="Genomic_DNA"/>
</dbReference>